<dbReference type="Pfam" id="PF23598">
    <property type="entry name" value="LRR_14"/>
    <property type="match status" value="1"/>
</dbReference>
<dbReference type="Proteomes" id="UP000467840">
    <property type="component" value="Chromosome 18"/>
</dbReference>
<dbReference type="AlphaFoldDB" id="A0A6A6L9Z7"/>
<dbReference type="SUPFAM" id="SSF52058">
    <property type="entry name" value="L domain-like"/>
    <property type="match status" value="1"/>
</dbReference>
<dbReference type="InterPro" id="IPR036388">
    <property type="entry name" value="WH-like_DNA-bd_sf"/>
</dbReference>
<evidence type="ECO:0000259" key="4">
    <source>
        <dbReference type="Pfam" id="PF00931"/>
    </source>
</evidence>
<dbReference type="InterPro" id="IPR027417">
    <property type="entry name" value="P-loop_NTPase"/>
</dbReference>
<dbReference type="InterPro" id="IPR044974">
    <property type="entry name" value="Disease_R_plants"/>
</dbReference>
<dbReference type="InterPro" id="IPR032675">
    <property type="entry name" value="LRR_dom_sf"/>
</dbReference>
<dbReference type="Gene3D" id="3.80.10.10">
    <property type="entry name" value="Ribonuclease Inhibitor"/>
    <property type="match status" value="1"/>
</dbReference>
<keyword evidence="9" id="KW-1185">Reference proteome</keyword>
<dbReference type="EMBL" id="JAAGAX010000012">
    <property type="protein sequence ID" value="KAF2297285.1"/>
    <property type="molecule type" value="Genomic_DNA"/>
</dbReference>
<sequence>MASAAVDHVIGLIVSTVQNEATLSVGINDELDEIRRELVSMKSFLHDAERKQVMSEVMKTWVADVRDIADQIEDLIDEYMYYVYRQQHFTKLHRIFRTPKTLLETRQIASKLQQINKTIKGMDERRQRYGIDRIEGSNDHYNFPLYQRDLALFMKEDDVVGFVDESRLLKTWLMDKEEHRTLISMVGMGGSGKTTLVAKTYNDETVKSYFECCAWITVSQTYTRDDLLRSLIKEFHQSRKEEVPDDLGTKDFKDLVGILIGRKAWDLFCMKAFSSYPEDYEIRRKRLIKLWIAEGFVQQVDRTAPKEVAESYLMELILRSMLQVVRRNEFGRPKRCKMHDLLREIGLSISEKEKFGVVYDGKVEIGECESHQARRLSIQTTKGIFNHIAVSHDFVHFLRAAGTLFNLRYLNLRGTPMAELPKSIGELRNLELLDINETNIIELPSEVAKLQNLRHLNMWMPYGIESLTNLQSLLLTNCSASLIGRVNDVESKDRSKVLHIPNIKCFKRRGELP</sequence>
<dbReference type="Gene3D" id="3.40.50.300">
    <property type="entry name" value="P-loop containing nucleotide triphosphate hydrolases"/>
    <property type="match status" value="1"/>
</dbReference>
<dbReference type="GO" id="GO:0043531">
    <property type="term" value="F:ADP binding"/>
    <property type="evidence" value="ECO:0007669"/>
    <property type="project" value="InterPro"/>
</dbReference>
<feature type="domain" description="NB-ARC" evidence="4">
    <location>
        <begin position="169"/>
        <end position="240"/>
    </location>
</feature>
<dbReference type="Gene3D" id="1.20.5.4130">
    <property type="match status" value="1"/>
</dbReference>
<dbReference type="Pfam" id="PF00931">
    <property type="entry name" value="NB-ARC"/>
    <property type="match status" value="1"/>
</dbReference>
<evidence type="ECO:0000313" key="8">
    <source>
        <dbReference type="EMBL" id="KAF2297285.1"/>
    </source>
</evidence>
<dbReference type="SUPFAM" id="SSF52540">
    <property type="entry name" value="P-loop containing nucleoside triphosphate hydrolases"/>
    <property type="match status" value="1"/>
</dbReference>
<dbReference type="InterPro" id="IPR055414">
    <property type="entry name" value="LRR_R13L4/SHOC2-like"/>
</dbReference>
<evidence type="ECO:0000313" key="9">
    <source>
        <dbReference type="Proteomes" id="UP000467840"/>
    </source>
</evidence>
<dbReference type="CDD" id="cd14798">
    <property type="entry name" value="RX-CC_like"/>
    <property type="match status" value="1"/>
</dbReference>
<dbReference type="FunFam" id="1.10.10.10:FF:000322">
    <property type="entry name" value="Probable disease resistance protein At1g63360"/>
    <property type="match status" value="1"/>
</dbReference>
<gene>
    <name evidence="8" type="ORF">GH714_020676</name>
</gene>
<keyword evidence="2" id="KW-0547">Nucleotide-binding</keyword>
<dbReference type="Pfam" id="PF23559">
    <property type="entry name" value="WHD_DRP"/>
    <property type="match status" value="1"/>
</dbReference>
<evidence type="ECO:0000256" key="2">
    <source>
        <dbReference type="ARBA" id="ARBA00022741"/>
    </source>
</evidence>
<dbReference type="InterPro" id="IPR041118">
    <property type="entry name" value="Rx_N"/>
</dbReference>
<dbReference type="PRINTS" id="PR00364">
    <property type="entry name" value="DISEASERSIST"/>
</dbReference>
<reference evidence="8 9" key="1">
    <citation type="journal article" date="2020" name="Mol. Plant">
        <title>The Chromosome-Based Rubber Tree Genome Provides New Insights into Spurge Genome Evolution and Rubber Biosynthesis.</title>
        <authorList>
            <person name="Liu J."/>
            <person name="Shi C."/>
            <person name="Shi C.C."/>
            <person name="Li W."/>
            <person name="Zhang Q.J."/>
            <person name="Zhang Y."/>
            <person name="Li K."/>
            <person name="Lu H.F."/>
            <person name="Shi C."/>
            <person name="Zhu S.T."/>
            <person name="Xiao Z.Y."/>
            <person name="Nan H."/>
            <person name="Yue Y."/>
            <person name="Zhu X.G."/>
            <person name="Wu Y."/>
            <person name="Hong X.N."/>
            <person name="Fan G.Y."/>
            <person name="Tong Y."/>
            <person name="Zhang D."/>
            <person name="Mao C.L."/>
            <person name="Liu Y.L."/>
            <person name="Hao S.J."/>
            <person name="Liu W.Q."/>
            <person name="Lv M.Q."/>
            <person name="Zhang H.B."/>
            <person name="Liu Y."/>
            <person name="Hu-Tang G.R."/>
            <person name="Wang J.P."/>
            <person name="Wang J.H."/>
            <person name="Sun Y.H."/>
            <person name="Ni S.B."/>
            <person name="Chen W.B."/>
            <person name="Zhang X.C."/>
            <person name="Jiao Y.N."/>
            <person name="Eichler E.E."/>
            <person name="Li G.H."/>
            <person name="Liu X."/>
            <person name="Gao L.Z."/>
        </authorList>
    </citation>
    <scope>NUCLEOTIDE SEQUENCE [LARGE SCALE GENOMIC DNA]</scope>
    <source>
        <strain evidence="9">cv. GT1</strain>
        <tissue evidence="8">Leaf</tissue>
    </source>
</reference>
<evidence type="ECO:0000259" key="6">
    <source>
        <dbReference type="Pfam" id="PF23559"/>
    </source>
</evidence>
<proteinExistence type="predicted"/>
<dbReference type="PANTHER" id="PTHR23155:SF1232">
    <property type="entry name" value="OS09G0270700 PROTEIN"/>
    <property type="match status" value="1"/>
</dbReference>
<dbReference type="InterPro" id="IPR018170">
    <property type="entry name" value="Aldo/ket_reductase_CS"/>
</dbReference>
<dbReference type="InterPro" id="IPR002182">
    <property type="entry name" value="NB-ARC"/>
</dbReference>
<evidence type="ECO:0000256" key="3">
    <source>
        <dbReference type="ARBA" id="ARBA00022821"/>
    </source>
</evidence>
<dbReference type="GO" id="GO:0098542">
    <property type="term" value="P:defense response to other organism"/>
    <property type="evidence" value="ECO:0007669"/>
    <property type="project" value="TreeGrafter"/>
</dbReference>
<organism evidence="8 9">
    <name type="scientific">Hevea brasiliensis</name>
    <name type="common">Para rubber tree</name>
    <name type="synonym">Siphonia brasiliensis</name>
    <dbReference type="NCBI Taxonomy" id="3981"/>
    <lineage>
        <taxon>Eukaryota</taxon>
        <taxon>Viridiplantae</taxon>
        <taxon>Streptophyta</taxon>
        <taxon>Embryophyta</taxon>
        <taxon>Tracheophyta</taxon>
        <taxon>Spermatophyta</taxon>
        <taxon>Magnoliopsida</taxon>
        <taxon>eudicotyledons</taxon>
        <taxon>Gunneridae</taxon>
        <taxon>Pentapetalae</taxon>
        <taxon>rosids</taxon>
        <taxon>fabids</taxon>
        <taxon>Malpighiales</taxon>
        <taxon>Euphorbiaceae</taxon>
        <taxon>Crotonoideae</taxon>
        <taxon>Micrandreae</taxon>
        <taxon>Hevea</taxon>
    </lineage>
</organism>
<dbReference type="PROSITE" id="PS00063">
    <property type="entry name" value="ALDOKETO_REDUCTASE_3"/>
    <property type="match status" value="1"/>
</dbReference>
<comment type="caution">
    <text evidence="8">The sequence shown here is derived from an EMBL/GenBank/DDBJ whole genome shotgun (WGS) entry which is preliminary data.</text>
</comment>
<name>A0A6A6L9Z7_HEVBR</name>
<feature type="domain" description="Disease resistance R13L4/SHOC-2-like LRR" evidence="7">
    <location>
        <begin position="398"/>
        <end position="479"/>
    </location>
</feature>
<dbReference type="Pfam" id="PF18052">
    <property type="entry name" value="Rx_N"/>
    <property type="match status" value="1"/>
</dbReference>
<dbReference type="PANTHER" id="PTHR23155">
    <property type="entry name" value="DISEASE RESISTANCE PROTEIN RP"/>
    <property type="match status" value="1"/>
</dbReference>
<accession>A0A6A6L9Z7</accession>
<evidence type="ECO:0000256" key="1">
    <source>
        <dbReference type="ARBA" id="ARBA00022737"/>
    </source>
</evidence>
<keyword evidence="1" id="KW-0677">Repeat</keyword>
<protein>
    <recommendedName>
        <fullName evidence="10">Rx N-terminal domain-containing protein</fullName>
    </recommendedName>
</protein>
<feature type="domain" description="Disease resistance protein winged helix" evidence="6">
    <location>
        <begin position="276"/>
        <end position="344"/>
    </location>
</feature>
<evidence type="ECO:0008006" key="10">
    <source>
        <dbReference type="Google" id="ProtNLM"/>
    </source>
</evidence>
<dbReference type="InterPro" id="IPR058922">
    <property type="entry name" value="WHD_DRP"/>
</dbReference>
<evidence type="ECO:0000259" key="7">
    <source>
        <dbReference type="Pfam" id="PF23598"/>
    </source>
</evidence>
<dbReference type="GO" id="GO:0016491">
    <property type="term" value="F:oxidoreductase activity"/>
    <property type="evidence" value="ECO:0007669"/>
    <property type="project" value="InterPro"/>
</dbReference>
<feature type="domain" description="Disease resistance N-terminal" evidence="5">
    <location>
        <begin position="5"/>
        <end position="91"/>
    </location>
</feature>
<evidence type="ECO:0000259" key="5">
    <source>
        <dbReference type="Pfam" id="PF18052"/>
    </source>
</evidence>
<keyword evidence="3" id="KW-0611">Plant defense</keyword>
<dbReference type="InterPro" id="IPR038005">
    <property type="entry name" value="RX-like_CC"/>
</dbReference>
<dbReference type="Gene3D" id="1.10.10.10">
    <property type="entry name" value="Winged helix-like DNA-binding domain superfamily/Winged helix DNA-binding domain"/>
    <property type="match status" value="1"/>
</dbReference>